<dbReference type="AlphaFoldDB" id="A0AAD9FWB6"/>
<feature type="region of interest" description="Disordered" evidence="1">
    <location>
        <begin position="375"/>
        <end position="405"/>
    </location>
</feature>
<evidence type="ECO:0000259" key="2">
    <source>
        <dbReference type="PROSITE" id="PS51140"/>
    </source>
</evidence>
<reference evidence="4" key="1">
    <citation type="submission" date="2023-02" db="EMBL/GenBank/DDBJ databases">
        <title>Identification and recombinant expression of a fungal hydrolase from Papiliotrema laurentii that hydrolyzes apple cutin and clears colloidal polyester polyurethane.</title>
        <authorList>
            <consortium name="DOE Joint Genome Institute"/>
            <person name="Roman V.A."/>
            <person name="Bojanowski C."/>
            <person name="Crable B.R."/>
            <person name="Wagner D.N."/>
            <person name="Hung C.S."/>
            <person name="Nadeau L.J."/>
            <person name="Schratz L."/>
            <person name="Haridas S."/>
            <person name="Pangilinan J."/>
            <person name="Lipzen A."/>
            <person name="Na H."/>
            <person name="Yan M."/>
            <person name="Ng V."/>
            <person name="Grigoriev I.V."/>
            <person name="Spatafora J.W."/>
            <person name="Barlow D."/>
            <person name="Biffinger J."/>
            <person name="Kelley-Loughnane N."/>
            <person name="Varaljay V.A."/>
            <person name="Crookes-Goodson W.J."/>
        </authorList>
    </citation>
    <scope>NUCLEOTIDE SEQUENCE</scope>
    <source>
        <strain evidence="4">5307AH</strain>
    </source>
</reference>
<proteinExistence type="predicted"/>
<dbReference type="Gene3D" id="1.20.1050.80">
    <property type="entry name" value="VPS9 domain"/>
    <property type="match status" value="1"/>
</dbReference>
<dbReference type="PANTHER" id="PTHR23101">
    <property type="entry name" value="RAB GDP/GTP EXCHANGE FACTOR"/>
    <property type="match status" value="1"/>
</dbReference>
<dbReference type="InterPro" id="IPR003892">
    <property type="entry name" value="CUE"/>
</dbReference>
<accession>A0AAD9FWB6</accession>
<dbReference type="Pfam" id="PF02845">
    <property type="entry name" value="CUE"/>
    <property type="match status" value="1"/>
</dbReference>
<dbReference type="GO" id="GO:0005085">
    <property type="term" value="F:guanyl-nucleotide exchange factor activity"/>
    <property type="evidence" value="ECO:0007669"/>
    <property type="project" value="InterPro"/>
</dbReference>
<dbReference type="InterPro" id="IPR003123">
    <property type="entry name" value="VPS9"/>
</dbReference>
<feature type="compositionally biased region" description="Polar residues" evidence="1">
    <location>
        <begin position="87"/>
        <end position="111"/>
    </location>
</feature>
<dbReference type="EMBL" id="JAODAN010000001">
    <property type="protein sequence ID" value="KAK1927223.1"/>
    <property type="molecule type" value="Genomic_DNA"/>
</dbReference>
<feature type="domain" description="CUE" evidence="2">
    <location>
        <begin position="550"/>
        <end position="591"/>
    </location>
</feature>
<dbReference type="PROSITE" id="PS51140">
    <property type="entry name" value="CUE"/>
    <property type="match status" value="1"/>
</dbReference>
<protein>
    <recommendedName>
        <fullName evidence="6">VPS9 domain-containing protein</fullName>
    </recommendedName>
</protein>
<dbReference type="InterPro" id="IPR041545">
    <property type="entry name" value="DUF5601"/>
</dbReference>
<dbReference type="GO" id="GO:0031267">
    <property type="term" value="F:small GTPase binding"/>
    <property type="evidence" value="ECO:0007669"/>
    <property type="project" value="TreeGrafter"/>
</dbReference>
<dbReference type="PROSITE" id="PS51205">
    <property type="entry name" value="VPS9"/>
    <property type="match status" value="1"/>
</dbReference>
<feature type="compositionally biased region" description="Polar residues" evidence="1">
    <location>
        <begin position="375"/>
        <end position="385"/>
    </location>
</feature>
<dbReference type="SMART" id="SM00167">
    <property type="entry name" value="VPS9"/>
    <property type="match status" value="1"/>
</dbReference>
<dbReference type="InterPro" id="IPR009060">
    <property type="entry name" value="UBA-like_sf"/>
</dbReference>
<dbReference type="Proteomes" id="UP001182556">
    <property type="component" value="Unassembled WGS sequence"/>
</dbReference>
<comment type="caution">
    <text evidence="4">The sequence shown here is derived from an EMBL/GenBank/DDBJ whole genome shotgun (WGS) entry which is preliminary data.</text>
</comment>
<feature type="compositionally biased region" description="Basic and acidic residues" evidence="1">
    <location>
        <begin position="464"/>
        <end position="487"/>
    </location>
</feature>
<dbReference type="GO" id="GO:0030139">
    <property type="term" value="C:endocytic vesicle"/>
    <property type="evidence" value="ECO:0007669"/>
    <property type="project" value="TreeGrafter"/>
</dbReference>
<feature type="domain" description="VPS9" evidence="3">
    <location>
        <begin position="219"/>
        <end position="359"/>
    </location>
</feature>
<feature type="compositionally biased region" description="Polar residues" evidence="1">
    <location>
        <begin position="18"/>
        <end position="36"/>
    </location>
</feature>
<dbReference type="GO" id="GO:0043130">
    <property type="term" value="F:ubiquitin binding"/>
    <property type="evidence" value="ECO:0007669"/>
    <property type="project" value="InterPro"/>
</dbReference>
<evidence type="ECO:0008006" key="6">
    <source>
        <dbReference type="Google" id="ProtNLM"/>
    </source>
</evidence>
<dbReference type="PANTHER" id="PTHR23101:SF25">
    <property type="entry name" value="GTPASE-ACTIVATING PROTEIN AND VPS9 DOMAIN-CONTAINING PROTEIN 1"/>
    <property type="match status" value="1"/>
</dbReference>
<name>A0AAD9FWB6_PAPLA</name>
<dbReference type="Gene3D" id="1.10.246.120">
    <property type="match status" value="1"/>
</dbReference>
<sequence>MDQDADDQSAPPGPSSPIRVTSIDTSTLTIATPPSKSRTDPPDAPPQKSFNKHLPDETPQSSASPITRPGLDVSEFDPFATPAPGSESRQPDTPSRQHALSSSEGALQRQTNAEPVFNFPGFLKDLRLKSAEPVARYLKSFLSNFAKKPFTVNEQIKLIHDFLAFISGKMRLCEPWKSQSPAEFENAMEAMEKLVMNRLYNYTFTPQLVPSQPITTDDLERDAVFAQRVRLFGWIREKHLDVPDGEASQGFLGFAEQELLKINHYKAPRDKMICILNCCKVIFGLIRHTNGPDSTSADAFVPILIFVVLRANPENMLSNVEYINRFRSADKLQGEAGYYLSSLSGAIAFIETMDASSLSNITQEEFEQNVENAIQQLPPSPSSKASRPLAPTEMSPFAPSMPGEEPARALTLSTSLAALDNTKRFFQRTGTQVSEAVSKPLNAIGKIFDGMQPDDNGSTSGDDMETRWRPGGERDQEAETRHDRYSTPDRLQAPPRPFTPDSPSGRFAQLGLTPDSRPPSAAGTPMRENQFSSEQLQTTLEMSQEAFAHARQANVQTLHQMFPDFDEDIVEAVLEACGDDLGGAIDRLLEM</sequence>
<dbReference type="CDD" id="cd14279">
    <property type="entry name" value="CUE"/>
    <property type="match status" value="1"/>
</dbReference>
<evidence type="ECO:0000256" key="1">
    <source>
        <dbReference type="SAM" id="MobiDB-lite"/>
    </source>
</evidence>
<dbReference type="SUPFAM" id="SSF109993">
    <property type="entry name" value="VPS9 domain"/>
    <property type="match status" value="1"/>
</dbReference>
<dbReference type="Pfam" id="PF02204">
    <property type="entry name" value="VPS9"/>
    <property type="match status" value="1"/>
</dbReference>
<evidence type="ECO:0000313" key="4">
    <source>
        <dbReference type="EMBL" id="KAK1927223.1"/>
    </source>
</evidence>
<gene>
    <name evidence="4" type="ORF">DB88DRAFT_477278</name>
</gene>
<feature type="region of interest" description="Disordered" evidence="1">
    <location>
        <begin position="1"/>
        <end position="111"/>
    </location>
</feature>
<dbReference type="InterPro" id="IPR037191">
    <property type="entry name" value="VPS9_dom_sf"/>
</dbReference>
<keyword evidence="5" id="KW-1185">Reference proteome</keyword>
<feature type="region of interest" description="Disordered" evidence="1">
    <location>
        <begin position="446"/>
        <end position="532"/>
    </location>
</feature>
<evidence type="ECO:0000259" key="3">
    <source>
        <dbReference type="PROSITE" id="PS51205"/>
    </source>
</evidence>
<dbReference type="Gene3D" id="1.10.8.10">
    <property type="entry name" value="DNA helicase RuvA subunit, C-terminal domain"/>
    <property type="match status" value="1"/>
</dbReference>
<organism evidence="4 5">
    <name type="scientific">Papiliotrema laurentii</name>
    <name type="common">Cryptococcus laurentii</name>
    <dbReference type="NCBI Taxonomy" id="5418"/>
    <lineage>
        <taxon>Eukaryota</taxon>
        <taxon>Fungi</taxon>
        <taxon>Dikarya</taxon>
        <taxon>Basidiomycota</taxon>
        <taxon>Agaricomycotina</taxon>
        <taxon>Tremellomycetes</taxon>
        <taxon>Tremellales</taxon>
        <taxon>Rhynchogastremaceae</taxon>
        <taxon>Papiliotrema</taxon>
    </lineage>
</organism>
<dbReference type="SUPFAM" id="SSF46934">
    <property type="entry name" value="UBA-like"/>
    <property type="match status" value="1"/>
</dbReference>
<evidence type="ECO:0000313" key="5">
    <source>
        <dbReference type="Proteomes" id="UP001182556"/>
    </source>
</evidence>
<dbReference type="InterPro" id="IPR045046">
    <property type="entry name" value="Vps9-like"/>
</dbReference>
<dbReference type="GO" id="GO:0005829">
    <property type="term" value="C:cytosol"/>
    <property type="evidence" value="ECO:0007669"/>
    <property type="project" value="TreeGrafter"/>
</dbReference>
<dbReference type="GO" id="GO:0016192">
    <property type="term" value="P:vesicle-mediated transport"/>
    <property type="evidence" value="ECO:0007669"/>
    <property type="project" value="InterPro"/>
</dbReference>
<dbReference type="Pfam" id="PF18151">
    <property type="entry name" value="DUF5601"/>
    <property type="match status" value="1"/>
</dbReference>